<keyword evidence="4" id="KW-0732">Signal</keyword>
<dbReference type="GeneID" id="114243888"/>
<dbReference type="PRINTS" id="PR00759">
    <property type="entry name" value="BASICPTASE"/>
</dbReference>
<organism evidence="6 7">
    <name type="scientific">Bombyx mandarina</name>
    <name type="common">Wild silk moth</name>
    <name type="synonym">Wild silkworm</name>
    <dbReference type="NCBI Taxonomy" id="7092"/>
    <lineage>
        <taxon>Eukaryota</taxon>
        <taxon>Metazoa</taxon>
        <taxon>Ecdysozoa</taxon>
        <taxon>Arthropoda</taxon>
        <taxon>Hexapoda</taxon>
        <taxon>Insecta</taxon>
        <taxon>Pterygota</taxon>
        <taxon>Neoptera</taxon>
        <taxon>Endopterygota</taxon>
        <taxon>Lepidoptera</taxon>
        <taxon>Glossata</taxon>
        <taxon>Ditrysia</taxon>
        <taxon>Bombycoidea</taxon>
        <taxon>Bombycidae</taxon>
        <taxon>Bombycinae</taxon>
        <taxon>Bombyx</taxon>
    </lineage>
</organism>
<dbReference type="GO" id="GO:0004867">
    <property type="term" value="F:serine-type endopeptidase inhibitor activity"/>
    <property type="evidence" value="ECO:0007669"/>
    <property type="project" value="UniProtKB-KW"/>
</dbReference>
<dbReference type="SMART" id="SM00131">
    <property type="entry name" value="KU"/>
    <property type="match status" value="1"/>
</dbReference>
<dbReference type="GO" id="GO:0005615">
    <property type="term" value="C:extracellular space"/>
    <property type="evidence" value="ECO:0007669"/>
    <property type="project" value="TreeGrafter"/>
</dbReference>
<protein>
    <submittedName>
        <fullName evidence="7">Trypsin inhibitor</fullName>
    </submittedName>
</protein>
<proteinExistence type="predicted"/>
<dbReference type="RefSeq" id="XP_028031337.1">
    <property type="nucleotide sequence ID" value="XM_028175536.1"/>
</dbReference>
<dbReference type="SUPFAM" id="SSF57362">
    <property type="entry name" value="BPTI-like"/>
    <property type="match status" value="1"/>
</dbReference>
<keyword evidence="6" id="KW-1185">Reference proteome</keyword>
<dbReference type="PROSITE" id="PS00280">
    <property type="entry name" value="BPTI_KUNITZ_1"/>
    <property type="match status" value="1"/>
</dbReference>
<sequence length="85" mass="9503">MLKYTSISFLLIILLFSFTNANPDCLLPIKTGPCRGGFRRYAYDSSEDKCVEFIYGGCQANANNFETIEECEAACLYNTCECSCP</sequence>
<dbReference type="InterPro" id="IPR020901">
    <property type="entry name" value="Prtase_inh_Kunz-CS"/>
</dbReference>
<dbReference type="InterPro" id="IPR002223">
    <property type="entry name" value="Kunitz_BPTI"/>
</dbReference>
<keyword evidence="3" id="KW-1015">Disulfide bond</keyword>
<name>A0A6J2JQQ0_BOMMA</name>
<evidence type="ECO:0000259" key="5">
    <source>
        <dbReference type="PROSITE" id="PS50279"/>
    </source>
</evidence>
<evidence type="ECO:0000256" key="3">
    <source>
        <dbReference type="ARBA" id="ARBA00023157"/>
    </source>
</evidence>
<evidence type="ECO:0000256" key="4">
    <source>
        <dbReference type="SAM" id="SignalP"/>
    </source>
</evidence>
<keyword evidence="1" id="KW-0646">Protease inhibitor</keyword>
<evidence type="ECO:0000313" key="6">
    <source>
        <dbReference type="Proteomes" id="UP000504629"/>
    </source>
</evidence>
<dbReference type="InterPro" id="IPR036880">
    <property type="entry name" value="Kunitz_BPTI_sf"/>
</dbReference>
<reference evidence="7" key="1">
    <citation type="submission" date="2025-08" db="UniProtKB">
        <authorList>
            <consortium name="RefSeq"/>
        </authorList>
    </citation>
    <scope>IDENTIFICATION</scope>
    <source>
        <tissue evidence="7">Silk gland</tissue>
    </source>
</reference>
<evidence type="ECO:0000256" key="1">
    <source>
        <dbReference type="ARBA" id="ARBA00022690"/>
    </source>
</evidence>
<feature type="chain" id="PRO_5026706920" evidence="4">
    <location>
        <begin position="22"/>
        <end position="85"/>
    </location>
</feature>
<dbReference type="FunFam" id="4.10.410.10:FF:000021">
    <property type="entry name" value="Serine protease inhibitor, putative"/>
    <property type="match status" value="1"/>
</dbReference>
<dbReference type="PROSITE" id="PS50279">
    <property type="entry name" value="BPTI_KUNITZ_2"/>
    <property type="match status" value="1"/>
</dbReference>
<dbReference type="KEGG" id="bman:114243888"/>
<gene>
    <name evidence="7" type="primary">LOC114243888</name>
</gene>
<dbReference type="Gene3D" id="4.10.410.10">
    <property type="entry name" value="Pancreatic trypsin inhibitor Kunitz domain"/>
    <property type="match status" value="1"/>
</dbReference>
<feature type="signal peptide" evidence="4">
    <location>
        <begin position="1"/>
        <end position="21"/>
    </location>
</feature>
<dbReference type="InterPro" id="IPR050098">
    <property type="entry name" value="TFPI/VKTCI-like"/>
</dbReference>
<evidence type="ECO:0000313" key="7">
    <source>
        <dbReference type="RefSeq" id="XP_028031337.1"/>
    </source>
</evidence>
<dbReference type="PANTHER" id="PTHR10083">
    <property type="entry name" value="KUNITZ-TYPE PROTEASE INHIBITOR-RELATED"/>
    <property type="match status" value="1"/>
</dbReference>
<dbReference type="OrthoDB" id="4473401at2759"/>
<dbReference type="PANTHER" id="PTHR10083:SF374">
    <property type="entry name" value="BPTI_KUNITZ INHIBITOR DOMAIN-CONTAINING PROTEIN"/>
    <property type="match status" value="1"/>
</dbReference>
<dbReference type="Proteomes" id="UP000504629">
    <property type="component" value="Unplaced"/>
</dbReference>
<dbReference type="Pfam" id="PF00014">
    <property type="entry name" value="Kunitz_BPTI"/>
    <property type="match status" value="1"/>
</dbReference>
<accession>A0A6J2JQQ0</accession>
<dbReference type="AlphaFoldDB" id="A0A6J2JQQ0"/>
<keyword evidence="2" id="KW-0722">Serine protease inhibitor</keyword>
<evidence type="ECO:0000256" key="2">
    <source>
        <dbReference type="ARBA" id="ARBA00022900"/>
    </source>
</evidence>
<feature type="domain" description="BPTI/Kunitz inhibitor" evidence="5">
    <location>
        <begin position="25"/>
        <end position="75"/>
    </location>
</feature>